<reference evidence="2 3" key="1">
    <citation type="journal article" date="2016" name="Genome Announc.">
        <title>Draft Genome Sequence of Planomonospora sphaerica JCM9374, a Rare Actinomycete.</title>
        <authorList>
            <person name="Dohra H."/>
            <person name="Suzuki T."/>
            <person name="Inoue Y."/>
            <person name="Kodani S."/>
        </authorList>
    </citation>
    <scope>NUCLEOTIDE SEQUENCE [LARGE SCALE GENOMIC DNA]</scope>
    <source>
        <strain evidence="2 3">JCM 9374</strain>
    </source>
</reference>
<sequence length="369" mass="39441">MPKSGRGHDSARHDVGKVVMRSRTLRGAALSAVLLAGTLHTPAAAASATAAGCAWKMSAQLPLPPGTTSGMVWATDNQGSYSGTAWGADGKRRVLTWKNGTFIDYGTGTARTRVKGQNRAGTVIGFNSGGWIVPTGEGWRTRNGRMEPLPKPPGTFESYPIAIEDDGDVFGQISVTADDGAVRRSFVRWPGDRPDTFEILPLTLPKDAVLAGIDDDGTILLNFNGRQGTYAVGLWRDGVVTYLPKVPGATHTIVRAISNGRVVGDTTHRDSAGLYHTDGVLWDQDGTVHVLADTSSAGQINRNGLVGADSDGRANHDFFHHVWRLGTLDFTFPDPDDRVTVLADDDTIATTHPVPGTTDVRPAIWHCVR</sequence>
<reference evidence="3" key="2">
    <citation type="submission" date="2016-04" db="EMBL/GenBank/DDBJ databases">
        <title>Planomonospora sphaerica JCM9374 whole genome shotgun sequence.</title>
        <authorList>
            <person name="Suzuki T."/>
            <person name="Dohra H."/>
            <person name="Kodani S."/>
        </authorList>
    </citation>
    <scope>NUCLEOTIDE SEQUENCE [LARGE SCALE GENOMIC DNA]</scope>
    <source>
        <strain evidence="3">JCM 9374</strain>
    </source>
</reference>
<gene>
    <name evidence="2" type="ORF">PS9374_02565</name>
</gene>
<keyword evidence="1" id="KW-0732">Signal</keyword>
<accession>A0A161MAU4</accession>
<evidence type="ECO:0000256" key="1">
    <source>
        <dbReference type="SAM" id="SignalP"/>
    </source>
</evidence>
<comment type="caution">
    <text evidence="2">The sequence shown here is derived from an EMBL/GenBank/DDBJ whole genome shotgun (WGS) entry which is preliminary data.</text>
</comment>
<keyword evidence="3" id="KW-1185">Reference proteome</keyword>
<organism evidence="2 3">
    <name type="scientific">Planomonospora sphaerica</name>
    <dbReference type="NCBI Taxonomy" id="161355"/>
    <lineage>
        <taxon>Bacteria</taxon>
        <taxon>Bacillati</taxon>
        <taxon>Actinomycetota</taxon>
        <taxon>Actinomycetes</taxon>
        <taxon>Streptosporangiales</taxon>
        <taxon>Streptosporangiaceae</taxon>
        <taxon>Planomonospora</taxon>
    </lineage>
</organism>
<evidence type="ECO:0000313" key="2">
    <source>
        <dbReference type="EMBL" id="GAT66913.1"/>
    </source>
</evidence>
<dbReference type="Proteomes" id="UP000077701">
    <property type="component" value="Unassembled WGS sequence"/>
</dbReference>
<feature type="chain" id="PRO_5007825148" evidence="1">
    <location>
        <begin position="46"/>
        <end position="369"/>
    </location>
</feature>
<name>A0A161MAU4_9ACTN</name>
<feature type="signal peptide" evidence="1">
    <location>
        <begin position="1"/>
        <end position="45"/>
    </location>
</feature>
<evidence type="ECO:0000313" key="3">
    <source>
        <dbReference type="Proteomes" id="UP000077701"/>
    </source>
</evidence>
<protein>
    <submittedName>
        <fullName evidence="2">Uncharacterized protein</fullName>
    </submittedName>
</protein>
<dbReference type="AlphaFoldDB" id="A0A161MAU4"/>
<dbReference type="EMBL" id="BDCX01000005">
    <property type="protein sequence ID" value="GAT66913.1"/>
    <property type="molecule type" value="Genomic_DNA"/>
</dbReference>
<proteinExistence type="predicted"/>